<evidence type="ECO:0000259" key="2">
    <source>
        <dbReference type="Pfam" id="PF08326"/>
    </source>
</evidence>
<feature type="non-terminal residue" evidence="3">
    <location>
        <position position="174"/>
    </location>
</feature>
<protein>
    <recommendedName>
        <fullName evidence="2">Acetyl-CoA carboxylase central domain-containing protein</fullName>
    </recommendedName>
</protein>
<dbReference type="Proteomes" id="UP000838878">
    <property type="component" value="Chromosome 1"/>
</dbReference>
<dbReference type="GO" id="GO:0006633">
    <property type="term" value="P:fatty acid biosynthetic process"/>
    <property type="evidence" value="ECO:0007669"/>
    <property type="project" value="InterPro"/>
</dbReference>
<dbReference type="GO" id="GO:0003989">
    <property type="term" value="F:acetyl-CoA carboxylase activity"/>
    <property type="evidence" value="ECO:0007669"/>
    <property type="project" value="InterPro"/>
</dbReference>
<sequence>MKSPRSQVCNAALEVYVRRAYTSYDITCLQHLALSGELGVVHFQFVLPTGHPNRRISSQHGDAVRAQTVETRSCRLRSGLNGGLVTSVMNGGDKQILQWLADDEEHVKESDSVLESDEIFQSDHNSTSKINDSIANTSESSDNAGQKQEWTPMISCVLQYVGRRSKRWPFCFIL</sequence>
<feature type="domain" description="Acetyl-CoA carboxylase central" evidence="2">
    <location>
        <begin position="5"/>
        <end position="76"/>
    </location>
</feature>
<feature type="region of interest" description="Disordered" evidence="1">
    <location>
        <begin position="123"/>
        <end position="146"/>
    </location>
</feature>
<dbReference type="GO" id="GO:0005524">
    <property type="term" value="F:ATP binding"/>
    <property type="evidence" value="ECO:0007669"/>
    <property type="project" value="InterPro"/>
</dbReference>
<dbReference type="OrthoDB" id="14612at2759"/>
<dbReference type="AlphaFoldDB" id="A0A8S4I1F8"/>
<dbReference type="InterPro" id="IPR013537">
    <property type="entry name" value="AcCoA_COase_cen"/>
</dbReference>
<dbReference type="Pfam" id="PF08326">
    <property type="entry name" value="ACC_central"/>
    <property type="match status" value="1"/>
</dbReference>
<evidence type="ECO:0000256" key="1">
    <source>
        <dbReference type="SAM" id="MobiDB-lite"/>
    </source>
</evidence>
<evidence type="ECO:0000313" key="3">
    <source>
        <dbReference type="EMBL" id="CAH0712854.1"/>
    </source>
</evidence>
<reference evidence="3" key="1">
    <citation type="submission" date="2021-12" db="EMBL/GenBank/DDBJ databases">
        <authorList>
            <person name="Martin H S."/>
        </authorList>
    </citation>
    <scope>NUCLEOTIDE SEQUENCE</scope>
</reference>
<name>A0A8S4I1F8_9NEOP</name>
<organism evidence="3 4">
    <name type="scientific">Brenthis ino</name>
    <name type="common">lesser marbled fritillary</name>
    <dbReference type="NCBI Taxonomy" id="405034"/>
    <lineage>
        <taxon>Eukaryota</taxon>
        <taxon>Metazoa</taxon>
        <taxon>Ecdysozoa</taxon>
        <taxon>Arthropoda</taxon>
        <taxon>Hexapoda</taxon>
        <taxon>Insecta</taxon>
        <taxon>Pterygota</taxon>
        <taxon>Neoptera</taxon>
        <taxon>Endopterygota</taxon>
        <taxon>Lepidoptera</taxon>
        <taxon>Glossata</taxon>
        <taxon>Ditrysia</taxon>
        <taxon>Papilionoidea</taxon>
        <taxon>Nymphalidae</taxon>
        <taxon>Heliconiinae</taxon>
        <taxon>Argynnini</taxon>
        <taxon>Brenthis</taxon>
    </lineage>
</organism>
<accession>A0A8S4I1F8</accession>
<dbReference type="EMBL" id="OV170221">
    <property type="protein sequence ID" value="CAH0712854.1"/>
    <property type="molecule type" value="Genomic_DNA"/>
</dbReference>
<proteinExistence type="predicted"/>
<keyword evidence="4" id="KW-1185">Reference proteome</keyword>
<evidence type="ECO:0000313" key="4">
    <source>
        <dbReference type="Proteomes" id="UP000838878"/>
    </source>
</evidence>
<gene>
    <name evidence="3" type="ORF">BINO364_LOCUS80</name>
</gene>